<dbReference type="CDD" id="cd01335">
    <property type="entry name" value="Radical_SAM"/>
    <property type="match status" value="1"/>
</dbReference>
<dbReference type="PANTHER" id="PTHR11228:SF7">
    <property type="entry name" value="PQQA PEPTIDE CYCLASE"/>
    <property type="match status" value="1"/>
</dbReference>
<dbReference type="InterPro" id="IPR058240">
    <property type="entry name" value="rSAM_sf"/>
</dbReference>
<accession>A0ABU5VUF4</accession>
<dbReference type="PANTHER" id="PTHR11228">
    <property type="entry name" value="RADICAL SAM DOMAIN PROTEIN"/>
    <property type="match status" value="1"/>
</dbReference>
<evidence type="ECO:0000256" key="1">
    <source>
        <dbReference type="ARBA" id="ARBA00001966"/>
    </source>
</evidence>
<keyword evidence="3" id="KW-0949">S-adenosyl-L-methionine</keyword>
<dbReference type="Pfam" id="PF04055">
    <property type="entry name" value="Radical_SAM"/>
    <property type="match status" value="1"/>
</dbReference>
<keyword evidence="2" id="KW-0004">4Fe-4S</keyword>
<dbReference type="InterPro" id="IPR050377">
    <property type="entry name" value="Radical_SAM_PqqE_MftC-like"/>
</dbReference>
<dbReference type="PIRSF" id="PIRSF037420">
    <property type="entry name" value="PQQ_syn_pqqE"/>
    <property type="match status" value="1"/>
</dbReference>
<keyword evidence="10" id="KW-1185">Reference proteome</keyword>
<reference evidence="9 10" key="1">
    <citation type="submission" date="2023-11" db="EMBL/GenBank/DDBJ databases">
        <title>A Novel Polar Bacteriovorax (B. antarcticus) Isolated from the Biocrust in Antarctica.</title>
        <authorList>
            <person name="Mun W."/>
            <person name="Choi S.Y."/>
            <person name="Mitchell R.J."/>
        </authorList>
    </citation>
    <scope>NUCLEOTIDE SEQUENCE [LARGE SCALE GENOMIC DNA]</scope>
    <source>
        <strain evidence="9 10">PP10</strain>
    </source>
</reference>
<dbReference type="SUPFAM" id="SSF102114">
    <property type="entry name" value="Radical SAM enzymes"/>
    <property type="match status" value="1"/>
</dbReference>
<evidence type="ECO:0000313" key="10">
    <source>
        <dbReference type="Proteomes" id="UP001302274"/>
    </source>
</evidence>
<protein>
    <submittedName>
        <fullName evidence="9">Radical SAM protein</fullName>
    </submittedName>
</protein>
<dbReference type="SFLD" id="SFLDS00029">
    <property type="entry name" value="Radical_SAM"/>
    <property type="match status" value="1"/>
</dbReference>
<evidence type="ECO:0000256" key="4">
    <source>
        <dbReference type="ARBA" id="ARBA00022723"/>
    </source>
</evidence>
<keyword evidence="7" id="KW-0411">Iron-sulfur</keyword>
<dbReference type="SFLD" id="SFLDG01386">
    <property type="entry name" value="main_SPASM_domain-containing"/>
    <property type="match status" value="1"/>
</dbReference>
<dbReference type="SFLD" id="SFLDG01067">
    <property type="entry name" value="SPASM/twitch_domain_containing"/>
    <property type="match status" value="1"/>
</dbReference>
<dbReference type="Proteomes" id="UP001302274">
    <property type="component" value="Unassembled WGS sequence"/>
</dbReference>
<keyword evidence="6" id="KW-0408">Iron</keyword>
<evidence type="ECO:0000256" key="5">
    <source>
        <dbReference type="ARBA" id="ARBA00023002"/>
    </source>
</evidence>
<keyword evidence="5" id="KW-0560">Oxidoreductase</keyword>
<organism evidence="9 10">
    <name type="scientific">Bacteriovorax antarcticus</name>
    <dbReference type="NCBI Taxonomy" id="3088717"/>
    <lineage>
        <taxon>Bacteria</taxon>
        <taxon>Pseudomonadati</taxon>
        <taxon>Bdellovibrionota</taxon>
        <taxon>Bacteriovoracia</taxon>
        <taxon>Bacteriovoracales</taxon>
        <taxon>Bacteriovoracaceae</taxon>
        <taxon>Bacteriovorax</taxon>
    </lineage>
</organism>
<dbReference type="PROSITE" id="PS51918">
    <property type="entry name" value="RADICAL_SAM"/>
    <property type="match status" value="1"/>
</dbReference>
<proteinExistence type="predicted"/>
<comment type="cofactor">
    <cofactor evidence="1">
        <name>[4Fe-4S] cluster</name>
        <dbReference type="ChEBI" id="CHEBI:49883"/>
    </cofactor>
</comment>
<dbReference type="InterPro" id="IPR000385">
    <property type="entry name" value="MoaA_NifB_PqqE_Fe-S-bd_CS"/>
</dbReference>
<dbReference type="InterPro" id="IPR013785">
    <property type="entry name" value="Aldolase_TIM"/>
</dbReference>
<comment type="caution">
    <text evidence="9">The sequence shown here is derived from an EMBL/GenBank/DDBJ whole genome shotgun (WGS) entry which is preliminary data.</text>
</comment>
<dbReference type="Gene3D" id="3.20.20.70">
    <property type="entry name" value="Aldolase class I"/>
    <property type="match status" value="1"/>
</dbReference>
<dbReference type="PROSITE" id="PS01305">
    <property type="entry name" value="MOAA_NIFB_PQQE"/>
    <property type="match status" value="1"/>
</dbReference>
<feature type="domain" description="Radical SAM core" evidence="8">
    <location>
        <begin position="35"/>
        <end position="252"/>
    </location>
</feature>
<sequence length="330" mass="37611">MKIMSYIPYPLREVKNILTMSGIVNQLIQYYIFKVNKPLIVTWSLTHRCNLDCHYCGFPHLEHKELSRENLLGLLDTLSEQGLKVISITGGEPLISPHFKEFVLRARQKGILLNLNSNGLMVPANIDFIKKHFYQVTISLDGPPEVNDPIRGEKSSQKALAAITLLKKHRISHHVTCVITKSSAYNIENIVSYSKEIKTPFSYQLVFDKTLATFSSHEETLLPVDILKCLDDLMALKIQSPKTIQNPYKYFEVLKAQVLSSKKVDCRAGEIFLRVEPNGDIRKCSRVTEVIPYKQVMEQKFSHSFFKLRSFPQCHNCTVQGSLKLGLKSA</sequence>
<evidence type="ECO:0000259" key="8">
    <source>
        <dbReference type="PROSITE" id="PS51918"/>
    </source>
</evidence>
<name>A0ABU5VUF4_9BACT</name>
<dbReference type="RefSeq" id="WP_323576547.1">
    <property type="nucleotide sequence ID" value="NZ_JAYGJQ010000002.1"/>
</dbReference>
<evidence type="ECO:0000256" key="2">
    <source>
        <dbReference type="ARBA" id="ARBA00022485"/>
    </source>
</evidence>
<dbReference type="InterPro" id="IPR007197">
    <property type="entry name" value="rSAM"/>
</dbReference>
<keyword evidence="4" id="KW-0479">Metal-binding</keyword>
<evidence type="ECO:0000256" key="7">
    <source>
        <dbReference type="ARBA" id="ARBA00023014"/>
    </source>
</evidence>
<evidence type="ECO:0000313" key="9">
    <source>
        <dbReference type="EMBL" id="MEA9356696.1"/>
    </source>
</evidence>
<gene>
    <name evidence="9" type="ORF">SHI21_10795</name>
</gene>
<dbReference type="InterPro" id="IPR017200">
    <property type="entry name" value="PqqE-like"/>
</dbReference>
<evidence type="ECO:0000256" key="3">
    <source>
        <dbReference type="ARBA" id="ARBA00022691"/>
    </source>
</evidence>
<dbReference type="EMBL" id="JAYGJQ010000002">
    <property type="protein sequence ID" value="MEA9356696.1"/>
    <property type="molecule type" value="Genomic_DNA"/>
</dbReference>
<evidence type="ECO:0000256" key="6">
    <source>
        <dbReference type="ARBA" id="ARBA00023004"/>
    </source>
</evidence>